<gene>
    <name evidence="4" type="ORF">O6P43_011889</name>
</gene>
<evidence type="ECO:0000313" key="5">
    <source>
        <dbReference type="Proteomes" id="UP001163823"/>
    </source>
</evidence>
<dbReference type="GO" id="GO:0031124">
    <property type="term" value="P:mRNA 3'-end processing"/>
    <property type="evidence" value="ECO:0007669"/>
    <property type="project" value="InterPro"/>
</dbReference>
<protein>
    <submittedName>
        <fullName evidence="4">Polyadenylation and cleavage factor-like 4-like</fullName>
    </submittedName>
</protein>
<dbReference type="SUPFAM" id="SSF48464">
    <property type="entry name" value="ENTH/VHS domain"/>
    <property type="match status" value="1"/>
</dbReference>
<dbReference type="Proteomes" id="UP001163823">
    <property type="component" value="Chromosome 5"/>
</dbReference>
<accession>A0AAD7M0G4</accession>
<evidence type="ECO:0000259" key="3">
    <source>
        <dbReference type="PROSITE" id="PS51391"/>
    </source>
</evidence>
<dbReference type="EMBL" id="JARAOO010000005">
    <property type="protein sequence ID" value="KAJ7967655.1"/>
    <property type="molecule type" value="Genomic_DNA"/>
</dbReference>
<dbReference type="PROSITE" id="PS00028">
    <property type="entry name" value="ZINC_FINGER_C2H2_1"/>
    <property type="match status" value="1"/>
</dbReference>
<evidence type="ECO:0000313" key="4">
    <source>
        <dbReference type="EMBL" id="KAJ7967655.1"/>
    </source>
</evidence>
<dbReference type="KEGG" id="qsa:O6P43_011889"/>
<dbReference type="Gene3D" id="1.25.40.90">
    <property type="match status" value="1"/>
</dbReference>
<proteinExistence type="predicted"/>
<dbReference type="Pfam" id="PF23228">
    <property type="entry name" value="zf_PCFS4"/>
    <property type="match status" value="1"/>
</dbReference>
<dbReference type="PANTHER" id="PTHR15921:SF12">
    <property type="entry name" value="POLYADENYLATION AND CLEAVAGE FACTOR HOMOLOG 4"/>
    <property type="match status" value="1"/>
</dbReference>
<dbReference type="InterPro" id="IPR057242">
    <property type="entry name" value="PCFS4-like"/>
</dbReference>
<name>A0AAD7M0G4_QUISA</name>
<sequence length="974" mass="107584">MDSEKLSHTRDPRILAFPGGRVGSASTTTKSVINEVGQKTASPILDKFKALLKQREDELRVLDDEDVPPPSTEEIVQLYEVLLSELTFNSKPIITDLTIIAGEQKEHAKGIADAICARILEVSAEQKLPFLYLLDSIVKNISRDYGRYFSFCLPEVFCEAYWQVQPNLHQAMRHLFGTWSAVFPTSVLRKIETQLHFSQAVNQQSSGLNPLRSSESPRPTHGIHVNPKYVRQLDRSVDNVGAERLNSLTSAGHTSLGFVASNVHRSSTVRHERPMSPSRIGLERSLSSSVDEYAVESSNIRVVDRESPSHAAFDFGVGKAIGRKDLTEWQRKPYSDDSRNHFESSTIHSLGNGHDRQNLRALIDAYGSDKSKGTSSNKHLLVERPDINVIDNKVPPTSWQNTEEEEFDWEDMSPTLLDQSRNNDFLPSSVPILSARASTSRCLASQAQLPLLGDSSVAAEDAVTSLGLGHGSVVKASGFHNEALSSHYSHDPWNVPHHLSRSFQHHFSSRGRARNLRVSPAIDNLPSADVKPYGLSVSTVASGMGSSGLESINIDARPSVAPASFGIRPPVNVHATHPPISNPIYPFQKHIRNQFESINANTTTVNEGPNKSLFMPEQQLDSFENKDLSMNKQPQLSYQHAGFISSTLQNRGHVTASQPQFFPWDVRESVPVSSTHFTQGPASQGHGASISTAMTNSLPVVQFPLTIPNIANNSFHFKGGSLPPLPRGPPPPLSQMIPRQNASPVVSNQHSGGTYTGLISSLMAQGLISLTKQTPLQDSVGIDLNPDALKLRRESAITSLYTDLPRQCTTCGLRFKCQEEHRSHMDWHVTRNRMSKNRKQKPPRKWFVSKSMWLSGAEALGTDAAPGFLATEAVEEKKDDEEVAVPADEDQNVCALCGEPFDEFYSDETEEWMYKEAVYLNAPKGSMAGMDRSQLGPIVHAKCRSEPSEVTPDDFGQYEGGTTEEGSQRKRMRN</sequence>
<dbReference type="GO" id="GO:0005737">
    <property type="term" value="C:cytoplasm"/>
    <property type="evidence" value="ECO:0007669"/>
    <property type="project" value="TreeGrafter"/>
</dbReference>
<dbReference type="GO" id="GO:0006369">
    <property type="term" value="P:termination of RNA polymerase II transcription"/>
    <property type="evidence" value="ECO:0007669"/>
    <property type="project" value="InterPro"/>
</dbReference>
<dbReference type="SMART" id="SM00582">
    <property type="entry name" value="RPR"/>
    <property type="match status" value="1"/>
</dbReference>
<dbReference type="InterPro" id="IPR045154">
    <property type="entry name" value="PCF11-like"/>
</dbReference>
<feature type="region of interest" description="Disordered" evidence="2">
    <location>
        <begin position="204"/>
        <end position="224"/>
    </location>
</feature>
<dbReference type="InterPro" id="IPR006569">
    <property type="entry name" value="CID_dom"/>
</dbReference>
<feature type="region of interest" description="Disordered" evidence="2">
    <location>
        <begin position="943"/>
        <end position="974"/>
    </location>
</feature>
<dbReference type="PANTHER" id="PTHR15921">
    <property type="entry name" value="PRE-MRNA CLEAVAGE COMPLEX II"/>
    <property type="match status" value="1"/>
</dbReference>
<dbReference type="InterPro" id="IPR013087">
    <property type="entry name" value="Znf_C2H2_type"/>
</dbReference>
<dbReference type="GO" id="GO:0005849">
    <property type="term" value="C:mRNA cleavage factor complex"/>
    <property type="evidence" value="ECO:0007669"/>
    <property type="project" value="TreeGrafter"/>
</dbReference>
<dbReference type="Pfam" id="PF04818">
    <property type="entry name" value="CID"/>
    <property type="match status" value="1"/>
</dbReference>
<reference evidence="4" key="1">
    <citation type="journal article" date="2023" name="Science">
        <title>Elucidation of the pathway for biosynthesis of saponin adjuvants from the soapbark tree.</title>
        <authorList>
            <person name="Reed J."/>
            <person name="Orme A."/>
            <person name="El-Demerdash A."/>
            <person name="Owen C."/>
            <person name="Martin L.B.B."/>
            <person name="Misra R.C."/>
            <person name="Kikuchi S."/>
            <person name="Rejzek M."/>
            <person name="Martin A.C."/>
            <person name="Harkess A."/>
            <person name="Leebens-Mack J."/>
            <person name="Louveau T."/>
            <person name="Stephenson M.J."/>
            <person name="Osbourn A."/>
        </authorList>
    </citation>
    <scope>NUCLEOTIDE SEQUENCE</scope>
    <source>
        <strain evidence="4">S10</strain>
    </source>
</reference>
<dbReference type="GO" id="GO:0000993">
    <property type="term" value="F:RNA polymerase II complex binding"/>
    <property type="evidence" value="ECO:0007669"/>
    <property type="project" value="InterPro"/>
</dbReference>
<keyword evidence="1" id="KW-0507">mRNA processing</keyword>
<dbReference type="CDD" id="cd16982">
    <property type="entry name" value="CID_Pcf11"/>
    <property type="match status" value="1"/>
</dbReference>
<comment type="caution">
    <text evidence="4">The sequence shown here is derived from an EMBL/GenBank/DDBJ whole genome shotgun (WGS) entry which is preliminary data.</text>
</comment>
<feature type="compositionally biased region" description="Polar residues" evidence="2">
    <location>
        <begin position="204"/>
        <end position="217"/>
    </location>
</feature>
<dbReference type="AlphaFoldDB" id="A0AAD7M0G4"/>
<evidence type="ECO:0000256" key="1">
    <source>
        <dbReference type="ARBA" id="ARBA00022664"/>
    </source>
</evidence>
<dbReference type="InterPro" id="IPR047415">
    <property type="entry name" value="Pcf11_CID"/>
</dbReference>
<evidence type="ECO:0000256" key="2">
    <source>
        <dbReference type="SAM" id="MobiDB-lite"/>
    </source>
</evidence>
<keyword evidence="5" id="KW-1185">Reference proteome</keyword>
<feature type="domain" description="CID" evidence="3">
    <location>
        <begin position="71"/>
        <end position="199"/>
    </location>
</feature>
<dbReference type="PROSITE" id="PS51391">
    <property type="entry name" value="CID"/>
    <property type="match status" value="1"/>
</dbReference>
<organism evidence="4 5">
    <name type="scientific">Quillaja saponaria</name>
    <name type="common">Soap bark tree</name>
    <dbReference type="NCBI Taxonomy" id="32244"/>
    <lineage>
        <taxon>Eukaryota</taxon>
        <taxon>Viridiplantae</taxon>
        <taxon>Streptophyta</taxon>
        <taxon>Embryophyta</taxon>
        <taxon>Tracheophyta</taxon>
        <taxon>Spermatophyta</taxon>
        <taxon>Magnoliopsida</taxon>
        <taxon>eudicotyledons</taxon>
        <taxon>Gunneridae</taxon>
        <taxon>Pentapetalae</taxon>
        <taxon>rosids</taxon>
        <taxon>fabids</taxon>
        <taxon>Fabales</taxon>
        <taxon>Quillajaceae</taxon>
        <taxon>Quillaja</taxon>
    </lineage>
</organism>
<dbReference type="GO" id="GO:0003729">
    <property type="term" value="F:mRNA binding"/>
    <property type="evidence" value="ECO:0007669"/>
    <property type="project" value="InterPro"/>
</dbReference>
<dbReference type="InterPro" id="IPR008942">
    <property type="entry name" value="ENTH_VHS"/>
</dbReference>
<dbReference type="FunFam" id="1.25.40.90:FF:000023">
    <property type="entry name" value="polyadenylation and cleavage factor homolog 4"/>
    <property type="match status" value="1"/>
</dbReference>